<feature type="domain" description="G" evidence="1">
    <location>
        <begin position="42"/>
        <end position="182"/>
    </location>
</feature>
<dbReference type="SUPFAM" id="SSF52540">
    <property type="entry name" value="P-loop containing nucleoside triphosphate hydrolases"/>
    <property type="match status" value="1"/>
</dbReference>
<dbReference type="PANTHER" id="PTHR42714">
    <property type="entry name" value="TRNA MODIFICATION GTPASE GTPBP3"/>
    <property type="match status" value="1"/>
</dbReference>
<gene>
    <name evidence="2" type="ORF">J3U87_20050</name>
</gene>
<dbReference type="GO" id="GO:0005525">
    <property type="term" value="F:GTP binding"/>
    <property type="evidence" value="ECO:0007669"/>
    <property type="project" value="InterPro"/>
</dbReference>
<organism evidence="2 3">
    <name type="scientific">Sulfidibacter corallicola</name>
    <dbReference type="NCBI Taxonomy" id="2818388"/>
    <lineage>
        <taxon>Bacteria</taxon>
        <taxon>Pseudomonadati</taxon>
        <taxon>Acidobacteriota</taxon>
        <taxon>Holophagae</taxon>
        <taxon>Acanthopleuribacterales</taxon>
        <taxon>Acanthopleuribacteraceae</taxon>
        <taxon>Sulfidibacter</taxon>
    </lineage>
</organism>
<dbReference type="EMBL" id="CP071793">
    <property type="protein sequence ID" value="QTD47884.1"/>
    <property type="molecule type" value="Genomic_DNA"/>
</dbReference>
<evidence type="ECO:0000313" key="2">
    <source>
        <dbReference type="EMBL" id="QTD47884.1"/>
    </source>
</evidence>
<dbReference type="InterPro" id="IPR027417">
    <property type="entry name" value="P-loop_NTPase"/>
</dbReference>
<dbReference type="InterPro" id="IPR021871">
    <property type="entry name" value="DUF3482"/>
</dbReference>
<sequence length="500" mass="55855">MTPRSLVSLTAMAATEIQGPSLEAPSPFKEASERRTEIVLSLVSHTNIGKTTLARTLLGEDVGEVADREHVTETASRREMIHTHKAALILWDTPGFGHIGKLLKRLRRENGAAGWIMNEVVDRFFNRSLYCSLEAARNVRSEADLVLYLVNVREEPEDAAYVNAELELLQALEKPVIMILNQVDWDRDPTPLRMKELENRWKQSFSRYPCLCNVLVLDAFTRAWHQELRLMDLIEPHLTPDKQTALAMIRNQWVRQYEQIKTSAIEQAGRLFLFACRQHTKQRPDQGKAETFHALLAELQNQMDAYLDHLIALFHIESSGQARLQADIQQLAGLAGKALSETRSGLLAGALSGAGTGLAADLMSGGLTVGGGALLGFLGGYLGGASYASVMNRLPRGRVSWKKPALIQFFKLTITYYLVTSHHGRGKGPLKAEEPNQYLTILVERHTRDLERDIGTLCKMAASPEHDEEAIKSFHKQFETLFGKVLTRVLATLFPRGIQS</sequence>
<dbReference type="Proteomes" id="UP000663929">
    <property type="component" value="Chromosome"/>
</dbReference>
<protein>
    <submittedName>
        <fullName evidence="2">DUF3482 domain-containing protein</fullName>
    </submittedName>
</protein>
<dbReference type="GO" id="GO:0002098">
    <property type="term" value="P:tRNA wobble uridine modification"/>
    <property type="evidence" value="ECO:0007669"/>
    <property type="project" value="TreeGrafter"/>
</dbReference>
<evidence type="ECO:0000259" key="1">
    <source>
        <dbReference type="Pfam" id="PF01926"/>
    </source>
</evidence>
<dbReference type="KEGG" id="scor:J3U87_20050"/>
<dbReference type="Pfam" id="PF11981">
    <property type="entry name" value="DUF3482"/>
    <property type="match status" value="1"/>
</dbReference>
<evidence type="ECO:0000313" key="3">
    <source>
        <dbReference type="Proteomes" id="UP000663929"/>
    </source>
</evidence>
<dbReference type="RefSeq" id="WP_237377551.1">
    <property type="nucleotide sequence ID" value="NZ_CP071793.1"/>
</dbReference>
<proteinExistence type="predicted"/>
<dbReference type="GO" id="GO:0030488">
    <property type="term" value="P:tRNA methylation"/>
    <property type="evidence" value="ECO:0007669"/>
    <property type="project" value="TreeGrafter"/>
</dbReference>
<dbReference type="Pfam" id="PF01926">
    <property type="entry name" value="MMR_HSR1"/>
    <property type="match status" value="1"/>
</dbReference>
<keyword evidence="3" id="KW-1185">Reference proteome</keyword>
<accession>A0A8A4TF99</accession>
<dbReference type="GO" id="GO:0005829">
    <property type="term" value="C:cytosol"/>
    <property type="evidence" value="ECO:0007669"/>
    <property type="project" value="TreeGrafter"/>
</dbReference>
<name>A0A8A4TF99_SULCO</name>
<dbReference type="InterPro" id="IPR006073">
    <property type="entry name" value="GTP-bd"/>
</dbReference>
<dbReference type="Gene3D" id="3.40.50.300">
    <property type="entry name" value="P-loop containing nucleotide triphosphate hydrolases"/>
    <property type="match status" value="1"/>
</dbReference>
<dbReference type="PANTHER" id="PTHR42714:SF7">
    <property type="entry name" value="G DOMAIN-CONTAINING PROTEIN"/>
    <property type="match status" value="1"/>
</dbReference>
<reference evidence="2" key="1">
    <citation type="submission" date="2021-03" db="EMBL/GenBank/DDBJ databases">
        <title>Acanthopleuribacteraceae sp. M133.</title>
        <authorList>
            <person name="Wang G."/>
        </authorList>
    </citation>
    <scope>NUCLEOTIDE SEQUENCE</scope>
    <source>
        <strain evidence="2">M133</strain>
    </source>
</reference>
<dbReference type="AlphaFoldDB" id="A0A8A4TF99"/>